<accession>X1MB90</accession>
<dbReference type="EMBL" id="BARV01007095">
    <property type="protein sequence ID" value="GAI03619.1"/>
    <property type="molecule type" value="Genomic_DNA"/>
</dbReference>
<name>X1MB90_9ZZZZ</name>
<proteinExistence type="predicted"/>
<sequence>TTTDLKHREREHQKDFPHSQIVPVGHKTTREAALRWERAKLDKVRIEPRELRNVSSRARTNLSQHKDKILRVLGE</sequence>
<dbReference type="AlphaFoldDB" id="X1MB90"/>
<comment type="caution">
    <text evidence="1">The sequence shown here is derived from an EMBL/GenBank/DDBJ whole genome shotgun (WGS) entry which is preliminary data.</text>
</comment>
<organism evidence="1">
    <name type="scientific">marine sediment metagenome</name>
    <dbReference type="NCBI Taxonomy" id="412755"/>
    <lineage>
        <taxon>unclassified sequences</taxon>
        <taxon>metagenomes</taxon>
        <taxon>ecological metagenomes</taxon>
    </lineage>
</organism>
<evidence type="ECO:0000313" key="1">
    <source>
        <dbReference type="EMBL" id="GAI03619.1"/>
    </source>
</evidence>
<reference evidence="1" key="1">
    <citation type="journal article" date="2014" name="Front. Microbiol.">
        <title>High frequency of phylogenetically diverse reductive dehalogenase-homologous genes in deep subseafloor sedimentary metagenomes.</title>
        <authorList>
            <person name="Kawai M."/>
            <person name="Futagami T."/>
            <person name="Toyoda A."/>
            <person name="Takaki Y."/>
            <person name="Nishi S."/>
            <person name="Hori S."/>
            <person name="Arai W."/>
            <person name="Tsubouchi T."/>
            <person name="Morono Y."/>
            <person name="Uchiyama I."/>
            <person name="Ito T."/>
            <person name="Fujiyama A."/>
            <person name="Inagaki F."/>
            <person name="Takami H."/>
        </authorList>
    </citation>
    <scope>NUCLEOTIDE SEQUENCE</scope>
    <source>
        <strain evidence="1">Expedition CK06-06</strain>
    </source>
</reference>
<feature type="non-terminal residue" evidence="1">
    <location>
        <position position="1"/>
    </location>
</feature>
<protein>
    <submittedName>
        <fullName evidence="1">Uncharacterized protein</fullName>
    </submittedName>
</protein>
<gene>
    <name evidence="1" type="ORF">S06H3_14506</name>
</gene>